<dbReference type="PANTHER" id="PTHR35936:SF19">
    <property type="entry name" value="AMINO-ACID-BINDING PROTEIN YXEM-RELATED"/>
    <property type="match status" value="1"/>
</dbReference>
<evidence type="ECO:0000256" key="1">
    <source>
        <dbReference type="ARBA" id="ARBA00022729"/>
    </source>
</evidence>
<keyword evidence="1 2" id="KW-0732">Signal</keyword>
<gene>
    <name evidence="4" type="ORF">QRD39_05935</name>
</gene>
<comment type="caution">
    <text evidence="4">The sequence shown here is derived from an EMBL/GenBank/DDBJ whole genome shotgun (WGS) entry which is preliminary data.</text>
</comment>
<dbReference type="CDD" id="cd13710">
    <property type="entry name" value="PBP2_TcyK"/>
    <property type="match status" value="1"/>
</dbReference>
<dbReference type="SUPFAM" id="SSF53850">
    <property type="entry name" value="Periplasmic binding protein-like II"/>
    <property type="match status" value="1"/>
</dbReference>
<dbReference type="Proteomes" id="UP001529255">
    <property type="component" value="Unassembled WGS sequence"/>
</dbReference>
<keyword evidence="5" id="KW-1185">Reference proteome</keyword>
<dbReference type="RefSeq" id="WP_285955968.1">
    <property type="nucleotide sequence ID" value="NZ_JASUZV010000007.1"/>
</dbReference>
<name>A0ABT7LSS4_9STRE</name>
<feature type="chain" id="PRO_5046587602" evidence="2">
    <location>
        <begin position="22"/>
        <end position="287"/>
    </location>
</feature>
<dbReference type="PANTHER" id="PTHR35936">
    <property type="entry name" value="MEMBRANE-BOUND LYTIC MUREIN TRANSGLYCOSYLASE F"/>
    <property type="match status" value="1"/>
</dbReference>
<evidence type="ECO:0000313" key="5">
    <source>
        <dbReference type="Proteomes" id="UP001529255"/>
    </source>
</evidence>
<protein>
    <submittedName>
        <fullName evidence="4">Amino acid ABC transporter substrate-binding protein</fullName>
    </submittedName>
</protein>
<sequence>MKLKKILGITGVAIASVALLAACSSKSKDTSSDTSSSKSSGAKETVNFATVGTTAPFSYEKDGELTGYDVEVAKAVFKDSDKYEVKFQKTEWSSVFTGLDSAKYQMAGNNISYSEERDQKYLFSYPIGTTPAVLTVPKDSKIKKYDDIAGHSTQVVQGTSTATQLTEFNEKHSDKPVELNYTNENITQMLTNLNEGKYDFKIFDAPTVNSIIKNNKLTNLKTIELKSDQQPYIYFLFADNQKDLQKFVNKRLEELQKDGTLAKLAEKFLGNKNYIPAEDALKVPGNK</sequence>
<organism evidence="4 5">
    <name type="scientific">Streptococcus raffinosi</name>
    <dbReference type="NCBI Taxonomy" id="3053355"/>
    <lineage>
        <taxon>Bacteria</taxon>
        <taxon>Bacillati</taxon>
        <taxon>Bacillota</taxon>
        <taxon>Bacilli</taxon>
        <taxon>Lactobacillales</taxon>
        <taxon>Streptococcaceae</taxon>
        <taxon>Streptococcus</taxon>
    </lineage>
</organism>
<dbReference type="InterPro" id="IPR001638">
    <property type="entry name" value="Solute-binding_3/MltF_N"/>
</dbReference>
<evidence type="ECO:0000259" key="3">
    <source>
        <dbReference type="SMART" id="SM00062"/>
    </source>
</evidence>
<reference evidence="4 5" key="1">
    <citation type="submission" date="2023-06" db="EMBL/GenBank/DDBJ databases">
        <title>A potential novel species of Streptococcus isolated from human milk sample.</title>
        <authorList>
            <person name="Nguyen H.V."/>
            <person name="Trinh A.T.V."/>
            <person name="Hoang A.T.L."/>
            <person name="Bui L.N.H."/>
            <person name="Tran Q.T.L."/>
            <person name="Trinh T."/>
        </authorList>
    </citation>
    <scope>NUCLEOTIDE SEQUENCE [LARGE SCALE GENOMIC DNA]</scope>
    <source>
        <strain evidence="4 5">VTCC 12812</strain>
    </source>
</reference>
<evidence type="ECO:0000256" key="2">
    <source>
        <dbReference type="SAM" id="SignalP"/>
    </source>
</evidence>
<feature type="signal peptide" evidence="2">
    <location>
        <begin position="1"/>
        <end position="21"/>
    </location>
</feature>
<evidence type="ECO:0000313" key="4">
    <source>
        <dbReference type="EMBL" id="MDL5043651.1"/>
    </source>
</evidence>
<accession>A0ABT7LSS4</accession>
<dbReference type="Pfam" id="PF00497">
    <property type="entry name" value="SBP_bac_3"/>
    <property type="match status" value="1"/>
</dbReference>
<dbReference type="SMART" id="SM00062">
    <property type="entry name" value="PBPb"/>
    <property type="match status" value="1"/>
</dbReference>
<feature type="domain" description="Solute-binding protein family 3/N-terminal" evidence="3">
    <location>
        <begin position="45"/>
        <end position="272"/>
    </location>
</feature>
<proteinExistence type="predicted"/>
<dbReference type="Gene3D" id="3.40.190.10">
    <property type="entry name" value="Periplasmic binding protein-like II"/>
    <property type="match status" value="2"/>
</dbReference>
<dbReference type="PROSITE" id="PS51257">
    <property type="entry name" value="PROKAR_LIPOPROTEIN"/>
    <property type="match status" value="1"/>
</dbReference>
<dbReference type="EMBL" id="JASUZV010000007">
    <property type="protein sequence ID" value="MDL5043651.1"/>
    <property type="molecule type" value="Genomic_DNA"/>
</dbReference>